<evidence type="ECO:0000313" key="1">
    <source>
        <dbReference type="EMBL" id="KZP23482.1"/>
    </source>
</evidence>
<name>A0A166LZF2_9AGAM</name>
<keyword evidence="2" id="KW-1185">Reference proteome</keyword>
<reference evidence="1 2" key="1">
    <citation type="journal article" date="2016" name="Mol. Biol. Evol.">
        <title>Comparative Genomics of Early-Diverging Mushroom-Forming Fungi Provides Insights into the Origins of Lignocellulose Decay Capabilities.</title>
        <authorList>
            <person name="Nagy L.G."/>
            <person name="Riley R."/>
            <person name="Tritt A."/>
            <person name="Adam C."/>
            <person name="Daum C."/>
            <person name="Floudas D."/>
            <person name="Sun H."/>
            <person name="Yadav J.S."/>
            <person name="Pangilinan J."/>
            <person name="Larsson K.H."/>
            <person name="Matsuura K."/>
            <person name="Barry K."/>
            <person name="Labutti K."/>
            <person name="Kuo R."/>
            <person name="Ohm R.A."/>
            <person name="Bhattacharya S.S."/>
            <person name="Shirouzu T."/>
            <person name="Yoshinaga Y."/>
            <person name="Martin F.M."/>
            <person name="Grigoriev I.V."/>
            <person name="Hibbett D.S."/>
        </authorList>
    </citation>
    <scope>NUCLEOTIDE SEQUENCE [LARGE SCALE GENOMIC DNA]</scope>
    <source>
        <strain evidence="1 2">CBS 109695</strain>
    </source>
</reference>
<accession>A0A166LZF2</accession>
<dbReference type="OrthoDB" id="3059889at2759"/>
<dbReference type="EMBL" id="KV417532">
    <property type="protein sequence ID" value="KZP23482.1"/>
    <property type="molecule type" value="Genomic_DNA"/>
</dbReference>
<organism evidence="1 2">
    <name type="scientific">Athelia psychrophila</name>
    <dbReference type="NCBI Taxonomy" id="1759441"/>
    <lineage>
        <taxon>Eukaryota</taxon>
        <taxon>Fungi</taxon>
        <taxon>Dikarya</taxon>
        <taxon>Basidiomycota</taxon>
        <taxon>Agaricomycotina</taxon>
        <taxon>Agaricomycetes</taxon>
        <taxon>Agaricomycetidae</taxon>
        <taxon>Atheliales</taxon>
        <taxon>Atheliaceae</taxon>
        <taxon>Athelia</taxon>
    </lineage>
</organism>
<dbReference type="AlphaFoldDB" id="A0A166LZF2"/>
<evidence type="ECO:0000313" key="2">
    <source>
        <dbReference type="Proteomes" id="UP000076532"/>
    </source>
</evidence>
<dbReference type="Proteomes" id="UP000076532">
    <property type="component" value="Unassembled WGS sequence"/>
</dbReference>
<sequence>MQETRSFAGLAVPEEPGFPPIHGLDTFEDITSSSLFAFDLCDQCIGIAKQSHAQGRKDFWDQLPEVFDLPEWNELKKERDACTTSMCA</sequence>
<proteinExistence type="predicted"/>
<protein>
    <submittedName>
        <fullName evidence="1">Uncharacterized protein</fullName>
    </submittedName>
</protein>
<gene>
    <name evidence="1" type="ORF">FIBSPDRAFT_952004</name>
</gene>